<evidence type="ECO:0000256" key="7">
    <source>
        <dbReference type="ARBA" id="ARBA00022723"/>
    </source>
</evidence>
<dbReference type="GO" id="GO:0061630">
    <property type="term" value="F:ubiquitin protein ligase activity"/>
    <property type="evidence" value="ECO:0007669"/>
    <property type="project" value="UniProtKB-EC"/>
</dbReference>
<keyword evidence="7" id="KW-0479">Metal-binding</keyword>
<evidence type="ECO:0000256" key="13">
    <source>
        <dbReference type="ARBA" id="ARBA00023136"/>
    </source>
</evidence>
<feature type="signal peptide" evidence="17">
    <location>
        <begin position="1"/>
        <end position="21"/>
    </location>
</feature>
<comment type="pathway">
    <text evidence="3">Protein modification; protein ubiquitination.</text>
</comment>
<feature type="transmembrane region" description="Helical" evidence="16">
    <location>
        <begin position="237"/>
        <end position="263"/>
    </location>
</feature>
<evidence type="ECO:0000256" key="14">
    <source>
        <dbReference type="ARBA" id="ARBA00024209"/>
    </source>
</evidence>
<accession>A0A0A0L3V8</accession>
<evidence type="ECO:0000256" key="4">
    <source>
        <dbReference type="ARBA" id="ARBA00012483"/>
    </source>
</evidence>
<protein>
    <recommendedName>
        <fullName evidence="4">RING-type E3 ubiquitin transferase</fullName>
        <ecNumber evidence="4">2.3.2.27</ecNumber>
    </recommendedName>
</protein>
<feature type="domain" description="RING-type" evidence="18">
    <location>
        <begin position="326"/>
        <end position="368"/>
    </location>
</feature>
<dbReference type="Proteomes" id="UP000029981">
    <property type="component" value="Chromosome 3"/>
</dbReference>
<evidence type="ECO:0000256" key="17">
    <source>
        <dbReference type="SAM" id="SignalP"/>
    </source>
</evidence>
<dbReference type="AlphaFoldDB" id="A0A0A0L3V8"/>
<feature type="chain" id="PRO_5001965808" description="RING-type E3 ubiquitin transferase" evidence="17">
    <location>
        <begin position="22"/>
        <end position="382"/>
    </location>
</feature>
<reference evidence="19 20" key="3">
    <citation type="journal article" date="2010" name="BMC Genomics">
        <title>Transcriptome sequencing and comparative analysis of cucumber flowers with different sex types.</title>
        <authorList>
            <person name="Guo S."/>
            <person name="Zheng Y."/>
            <person name="Joung J.G."/>
            <person name="Liu S."/>
            <person name="Zhang Z."/>
            <person name="Crasta O.R."/>
            <person name="Sobral B.W."/>
            <person name="Xu Y."/>
            <person name="Huang S."/>
            <person name="Fei Z."/>
        </authorList>
    </citation>
    <scope>NUCLEOTIDE SEQUENCE [LARGE SCALE GENOMIC DNA]</scope>
    <source>
        <strain evidence="20">cv. 9930</strain>
    </source>
</reference>
<name>A0A0A0L3V8_CUCSA</name>
<sequence>MDFSHIFLFFFLFFFPTLITAQSCSVSKCINDDFAIRFPFRIPDQQPARCGYPGFNLACNKAGVTTVNLSASEYFLVRGIDYATQQIQLYDSDDCLPGRLLQGFNKINFSNSPFMPLFSQNITFLSCPPRFTMSHFPIIDCLSNSTTSILATSSTSFVKSMSTSCTIMKTLPVPVSNPDETNQFSTDLNGDLVLTWDSPACGICETEGRLCGYKSNSGQGISCFDKYTSEENNGLRVLRIICVVILLPTLICVFGLGCFICLAKWSYSLTDGRGNQVQHRQQVNPAGSDLEAPTRLSGLNESTIESYQKVILGESRRLPGPNGTTCSICLGEYLTKDTVRCIPECKHCFHVDCIDQWLRVNSSCPLCRNSPNPSPSHLTPIS</sequence>
<evidence type="ECO:0000256" key="6">
    <source>
        <dbReference type="ARBA" id="ARBA00022692"/>
    </source>
</evidence>
<evidence type="ECO:0000256" key="11">
    <source>
        <dbReference type="ARBA" id="ARBA00022833"/>
    </source>
</evidence>
<evidence type="ECO:0000256" key="2">
    <source>
        <dbReference type="ARBA" id="ARBA00004167"/>
    </source>
</evidence>
<evidence type="ECO:0000313" key="19">
    <source>
        <dbReference type="EMBL" id="KGN56428.1"/>
    </source>
</evidence>
<evidence type="ECO:0000256" key="3">
    <source>
        <dbReference type="ARBA" id="ARBA00004906"/>
    </source>
</evidence>
<evidence type="ECO:0000256" key="15">
    <source>
        <dbReference type="PROSITE-ProRule" id="PRU00175"/>
    </source>
</evidence>
<keyword evidence="8 17" id="KW-0732">Signal</keyword>
<dbReference type="Pfam" id="PF13639">
    <property type="entry name" value="zf-RING_2"/>
    <property type="match status" value="1"/>
</dbReference>
<evidence type="ECO:0000313" key="20">
    <source>
        <dbReference type="Proteomes" id="UP000029981"/>
    </source>
</evidence>
<keyword evidence="11" id="KW-0862">Zinc</keyword>
<dbReference type="InterPro" id="IPR025287">
    <property type="entry name" value="WAK_GUB"/>
</dbReference>
<evidence type="ECO:0000256" key="10">
    <source>
        <dbReference type="ARBA" id="ARBA00022786"/>
    </source>
</evidence>
<dbReference type="GO" id="GO:0016020">
    <property type="term" value="C:membrane"/>
    <property type="evidence" value="ECO:0007669"/>
    <property type="project" value="UniProtKB-SubCell"/>
</dbReference>
<evidence type="ECO:0000256" key="5">
    <source>
        <dbReference type="ARBA" id="ARBA00022679"/>
    </source>
</evidence>
<keyword evidence="5" id="KW-0808">Transferase</keyword>
<evidence type="ECO:0000256" key="8">
    <source>
        <dbReference type="ARBA" id="ARBA00022729"/>
    </source>
</evidence>
<dbReference type="PANTHER" id="PTHR46279:SF2">
    <property type="entry name" value="RING-H2 FINGER PROTEIN ATL21A-RELATED"/>
    <property type="match status" value="1"/>
</dbReference>
<dbReference type="SUPFAM" id="SSF57850">
    <property type="entry name" value="RING/U-box"/>
    <property type="match status" value="1"/>
</dbReference>
<dbReference type="EMBL" id="CM002924">
    <property type="protein sequence ID" value="KGN56428.1"/>
    <property type="molecule type" value="Genomic_DNA"/>
</dbReference>
<keyword evidence="20" id="KW-1185">Reference proteome</keyword>
<dbReference type="EC" id="2.3.2.27" evidence="4"/>
<keyword evidence="6 16" id="KW-0812">Transmembrane</keyword>
<reference evidence="19 20" key="2">
    <citation type="journal article" date="2009" name="PLoS ONE">
        <title>An integrated genetic and cytogenetic map of the cucumber genome.</title>
        <authorList>
            <person name="Ren Y."/>
            <person name="Zhang Z."/>
            <person name="Liu J."/>
            <person name="Staub J.E."/>
            <person name="Han Y."/>
            <person name="Cheng Z."/>
            <person name="Li X."/>
            <person name="Lu J."/>
            <person name="Miao H."/>
            <person name="Kang H."/>
            <person name="Xie B."/>
            <person name="Gu X."/>
            <person name="Wang X."/>
            <person name="Du Y."/>
            <person name="Jin W."/>
            <person name="Huang S."/>
        </authorList>
    </citation>
    <scope>NUCLEOTIDE SEQUENCE [LARGE SCALE GENOMIC DNA]</scope>
    <source>
        <strain evidence="20">cv. 9930</strain>
    </source>
</reference>
<dbReference type="STRING" id="3659.A0A0A0L3V8"/>
<dbReference type="InterPro" id="IPR046948">
    <property type="entry name" value="ATL20-22-like"/>
</dbReference>
<gene>
    <name evidence="19" type="ORF">Csa_3G119610</name>
</gene>
<dbReference type="GO" id="GO:0030247">
    <property type="term" value="F:polysaccharide binding"/>
    <property type="evidence" value="ECO:0007669"/>
    <property type="project" value="InterPro"/>
</dbReference>
<evidence type="ECO:0000256" key="16">
    <source>
        <dbReference type="SAM" id="Phobius"/>
    </source>
</evidence>
<evidence type="ECO:0000259" key="18">
    <source>
        <dbReference type="PROSITE" id="PS50089"/>
    </source>
</evidence>
<dbReference type="Gene3D" id="3.30.40.10">
    <property type="entry name" value="Zinc/RING finger domain, C3HC4 (zinc finger)"/>
    <property type="match status" value="1"/>
</dbReference>
<dbReference type="InterPro" id="IPR001841">
    <property type="entry name" value="Znf_RING"/>
</dbReference>
<proteinExistence type="inferred from homology"/>
<evidence type="ECO:0000256" key="9">
    <source>
        <dbReference type="ARBA" id="ARBA00022771"/>
    </source>
</evidence>
<dbReference type="PROSITE" id="PS50089">
    <property type="entry name" value="ZF_RING_2"/>
    <property type="match status" value="1"/>
</dbReference>
<keyword evidence="9 15" id="KW-0863">Zinc-finger</keyword>
<dbReference type="Pfam" id="PF13947">
    <property type="entry name" value="GUB_WAK_bind"/>
    <property type="match status" value="1"/>
</dbReference>
<dbReference type="SMART" id="SM00184">
    <property type="entry name" value="RING"/>
    <property type="match status" value="1"/>
</dbReference>
<dbReference type="PANTHER" id="PTHR46279">
    <property type="entry name" value="RING/U-BOX SUPERFAMILY PROTEIN"/>
    <property type="match status" value="1"/>
</dbReference>
<keyword evidence="12 16" id="KW-1133">Transmembrane helix</keyword>
<organism evidence="19 20">
    <name type="scientific">Cucumis sativus</name>
    <name type="common">Cucumber</name>
    <dbReference type="NCBI Taxonomy" id="3659"/>
    <lineage>
        <taxon>Eukaryota</taxon>
        <taxon>Viridiplantae</taxon>
        <taxon>Streptophyta</taxon>
        <taxon>Embryophyta</taxon>
        <taxon>Tracheophyta</taxon>
        <taxon>Spermatophyta</taxon>
        <taxon>Magnoliopsida</taxon>
        <taxon>eudicotyledons</taxon>
        <taxon>Gunneridae</taxon>
        <taxon>Pentapetalae</taxon>
        <taxon>rosids</taxon>
        <taxon>fabids</taxon>
        <taxon>Cucurbitales</taxon>
        <taxon>Cucurbitaceae</taxon>
        <taxon>Benincaseae</taxon>
        <taxon>Cucumis</taxon>
    </lineage>
</organism>
<comment type="catalytic activity">
    <reaction evidence="1">
        <text>S-ubiquitinyl-[E2 ubiquitin-conjugating enzyme]-L-cysteine + [acceptor protein]-L-lysine = [E2 ubiquitin-conjugating enzyme]-L-cysteine + N(6)-ubiquitinyl-[acceptor protein]-L-lysine.</text>
        <dbReference type="EC" id="2.3.2.27"/>
    </reaction>
</comment>
<comment type="similarity">
    <text evidence="14">Belongs to the RING-type zinc finger family. ATL subfamily.</text>
</comment>
<dbReference type="GO" id="GO:0008270">
    <property type="term" value="F:zinc ion binding"/>
    <property type="evidence" value="ECO:0007669"/>
    <property type="project" value="UniProtKB-KW"/>
</dbReference>
<dbReference type="Gramene" id="KGN56428">
    <property type="protein sequence ID" value="KGN56428"/>
    <property type="gene ID" value="Csa_3G119610"/>
</dbReference>
<dbReference type="CDD" id="cd16461">
    <property type="entry name" value="RING-H2_EL5-like"/>
    <property type="match status" value="1"/>
</dbReference>
<comment type="subcellular location">
    <subcellularLocation>
        <location evidence="2">Membrane</location>
        <topology evidence="2">Single-pass membrane protein</topology>
    </subcellularLocation>
</comment>
<dbReference type="InterPro" id="IPR013083">
    <property type="entry name" value="Znf_RING/FYVE/PHD"/>
</dbReference>
<reference evidence="19 20" key="4">
    <citation type="journal article" date="2011" name="BMC Genomics">
        <title>RNA-Seq improves annotation of protein-coding genes in the cucumber genome.</title>
        <authorList>
            <person name="Li Z."/>
            <person name="Zhang Z."/>
            <person name="Yan P."/>
            <person name="Huang S."/>
            <person name="Fei Z."/>
            <person name="Lin K."/>
        </authorList>
    </citation>
    <scope>NUCLEOTIDE SEQUENCE [LARGE SCALE GENOMIC DNA]</scope>
    <source>
        <strain evidence="20">cv. 9930</strain>
    </source>
</reference>
<evidence type="ECO:0000256" key="1">
    <source>
        <dbReference type="ARBA" id="ARBA00000900"/>
    </source>
</evidence>
<keyword evidence="10" id="KW-0833">Ubl conjugation pathway</keyword>
<reference evidence="19 20" key="1">
    <citation type="journal article" date="2009" name="Nat. Genet.">
        <title>The genome of the cucumber, Cucumis sativus L.</title>
        <authorList>
            <person name="Huang S."/>
            <person name="Li R."/>
            <person name="Zhang Z."/>
            <person name="Li L."/>
            <person name="Gu X."/>
            <person name="Fan W."/>
            <person name="Lucas W.J."/>
            <person name="Wang X."/>
            <person name="Xie B."/>
            <person name="Ni P."/>
            <person name="Ren Y."/>
            <person name="Zhu H."/>
            <person name="Li J."/>
            <person name="Lin K."/>
            <person name="Jin W."/>
            <person name="Fei Z."/>
            <person name="Li G."/>
            <person name="Staub J."/>
            <person name="Kilian A."/>
            <person name="van der Vossen E.A."/>
            <person name="Wu Y."/>
            <person name="Guo J."/>
            <person name="He J."/>
            <person name="Jia Z."/>
            <person name="Ren Y."/>
            <person name="Tian G."/>
            <person name="Lu Y."/>
            <person name="Ruan J."/>
            <person name="Qian W."/>
            <person name="Wang M."/>
            <person name="Huang Q."/>
            <person name="Li B."/>
            <person name="Xuan Z."/>
            <person name="Cao J."/>
            <person name="Asan"/>
            <person name="Wu Z."/>
            <person name="Zhang J."/>
            <person name="Cai Q."/>
            <person name="Bai Y."/>
            <person name="Zhao B."/>
            <person name="Han Y."/>
            <person name="Li Y."/>
            <person name="Li X."/>
            <person name="Wang S."/>
            <person name="Shi Q."/>
            <person name="Liu S."/>
            <person name="Cho W.K."/>
            <person name="Kim J.Y."/>
            <person name="Xu Y."/>
            <person name="Heller-Uszynska K."/>
            <person name="Miao H."/>
            <person name="Cheng Z."/>
            <person name="Zhang S."/>
            <person name="Wu J."/>
            <person name="Yang Y."/>
            <person name="Kang H."/>
            <person name="Li M."/>
            <person name="Liang H."/>
            <person name="Ren X."/>
            <person name="Shi Z."/>
            <person name="Wen M."/>
            <person name="Jian M."/>
            <person name="Yang H."/>
            <person name="Zhang G."/>
            <person name="Yang Z."/>
            <person name="Chen R."/>
            <person name="Liu S."/>
            <person name="Li J."/>
            <person name="Ma L."/>
            <person name="Liu H."/>
            <person name="Zhou Y."/>
            <person name="Zhao J."/>
            <person name="Fang X."/>
            <person name="Li G."/>
            <person name="Fang L."/>
            <person name="Li Y."/>
            <person name="Liu D."/>
            <person name="Zheng H."/>
            <person name="Zhang Y."/>
            <person name="Qin N."/>
            <person name="Li Z."/>
            <person name="Yang G."/>
            <person name="Yang S."/>
            <person name="Bolund L."/>
            <person name="Kristiansen K."/>
            <person name="Zheng H."/>
            <person name="Li S."/>
            <person name="Zhang X."/>
            <person name="Yang H."/>
            <person name="Wang J."/>
            <person name="Sun R."/>
            <person name="Zhang B."/>
            <person name="Jiang S."/>
            <person name="Wang J."/>
            <person name="Du Y."/>
            <person name="Li S."/>
        </authorList>
    </citation>
    <scope>NUCLEOTIDE SEQUENCE [LARGE SCALE GENOMIC DNA]</scope>
    <source>
        <strain evidence="20">cv. 9930</strain>
    </source>
</reference>
<keyword evidence="13 16" id="KW-0472">Membrane</keyword>
<evidence type="ECO:0000256" key="12">
    <source>
        <dbReference type="ARBA" id="ARBA00022989"/>
    </source>
</evidence>
<dbReference type="OMA" id="RCIPECA"/>
<dbReference type="eggNOG" id="KOG0800">
    <property type="taxonomic scope" value="Eukaryota"/>
</dbReference>